<feature type="compositionally biased region" description="Basic residues" evidence="1">
    <location>
        <begin position="570"/>
        <end position="579"/>
    </location>
</feature>
<dbReference type="InParanoid" id="Q4N3K4"/>
<keyword evidence="2" id="KW-1133">Transmembrane helix</keyword>
<comment type="caution">
    <text evidence="3">The sequence shown here is derived from an EMBL/GenBank/DDBJ whole genome shotgun (WGS) entry which is preliminary data.</text>
</comment>
<keyword evidence="4" id="KW-1185">Reference proteome</keyword>
<dbReference type="Pfam" id="PF04385">
    <property type="entry name" value="FAINT"/>
    <property type="match status" value="1"/>
</dbReference>
<dbReference type="EMBL" id="AAGK01000004">
    <property type="protein sequence ID" value="EAN31375.1"/>
    <property type="molecule type" value="Genomic_DNA"/>
</dbReference>
<organism evidence="3 4">
    <name type="scientific">Theileria parva</name>
    <name type="common">East coast fever infection agent</name>
    <dbReference type="NCBI Taxonomy" id="5875"/>
    <lineage>
        <taxon>Eukaryota</taxon>
        <taxon>Sar</taxon>
        <taxon>Alveolata</taxon>
        <taxon>Apicomplexa</taxon>
        <taxon>Aconoidasida</taxon>
        <taxon>Piroplasmida</taxon>
        <taxon>Theileriidae</taxon>
        <taxon>Theileria</taxon>
    </lineage>
</organism>
<feature type="compositionally biased region" description="Low complexity" evidence="1">
    <location>
        <begin position="543"/>
        <end position="553"/>
    </location>
</feature>
<dbReference type="VEuPathDB" id="PiroplasmaDB:TpMuguga_04g00023"/>
<dbReference type="KEGG" id="tpv:TP04_0023"/>
<evidence type="ECO:0000313" key="3">
    <source>
        <dbReference type="EMBL" id="EAN31375.1"/>
    </source>
</evidence>
<feature type="compositionally biased region" description="Acidic residues" evidence="1">
    <location>
        <begin position="554"/>
        <end position="564"/>
    </location>
</feature>
<feature type="region of interest" description="Disordered" evidence="1">
    <location>
        <begin position="497"/>
        <end position="605"/>
    </location>
</feature>
<feature type="transmembrane region" description="Helical" evidence="2">
    <location>
        <begin position="623"/>
        <end position="645"/>
    </location>
</feature>
<dbReference type="RefSeq" id="XP_763658.1">
    <property type="nucleotide sequence ID" value="XM_758565.1"/>
</dbReference>
<evidence type="ECO:0000256" key="2">
    <source>
        <dbReference type="SAM" id="Phobius"/>
    </source>
</evidence>
<gene>
    <name evidence="3" type="ordered locus">TP04_0023</name>
</gene>
<reference evidence="3 4" key="1">
    <citation type="journal article" date="2005" name="Science">
        <title>Genome sequence of Theileria parva, a bovine pathogen that transforms lymphocytes.</title>
        <authorList>
            <person name="Gardner M.J."/>
            <person name="Bishop R."/>
            <person name="Shah T."/>
            <person name="de Villiers E.P."/>
            <person name="Carlton J.M."/>
            <person name="Hall N."/>
            <person name="Ren Q."/>
            <person name="Paulsen I.T."/>
            <person name="Pain A."/>
            <person name="Berriman M."/>
            <person name="Wilson R.J.M."/>
            <person name="Sato S."/>
            <person name="Ralph S.A."/>
            <person name="Mann D.J."/>
            <person name="Xiong Z."/>
            <person name="Shallom S.J."/>
            <person name="Weidman J."/>
            <person name="Jiang L."/>
            <person name="Lynn J."/>
            <person name="Weaver B."/>
            <person name="Shoaibi A."/>
            <person name="Domingo A.R."/>
            <person name="Wasawo D."/>
            <person name="Crabtree J."/>
            <person name="Wortman J.R."/>
            <person name="Haas B."/>
            <person name="Angiuoli S.V."/>
            <person name="Creasy T.H."/>
            <person name="Lu C."/>
            <person name="Suh B."/>
            <person name="Silva J.C."/>
            <person name="Utterback T.R."/>
            <person name="Feldblyum T.V."/>
            <person name="Pertea M."/>
            <person name="Allen J."/>
            <person name="Nierman W.C."/>
            <person name="Taracha E.L.N."/>
            <person name="Salzberg S.L."/>
            <person name="White O.R."/>
            <person name="Fitzhugh H.A."/>
            <person name="Morzaria S."/>
            <person name="Venter J.C."/>
            <person name="Fraser C.M."/>
            <person name="Nene V."/>
        </authorList>
    </citation>
    <scope>NUCLEOTIDE SEQUENCE [LARGE SCALE GENOMIC DNA]</scope>
    <source>
        <strain evidence="3 4">Muguga</strain>
    </source>
</reference>
<keyword evidence="2" id="KW-0812">Transmembrane</keyword>
<sequence>MRINGMYKYLTVYTIFCFCWKSVDSTHTNGVLTQPKNQHDLNQVENQQFSKAADLDQSDSQLYASYVNIYTIDEDSNELVENDTDRYYVDEYKSTFYFRFYHDSKCVELNYLGKQVWKHDNTEYGDEYPKEIFFQRVTKRIIINYPTLYLSYSYRNHNWKFESKVDLKIVFENGLTIITSDNKNLSNPKVNDTSNFKVKLHDYVYQYVIEDNVKCVEVKLGEKNVWKYKTEEYKRGFPTSLYFHRDLGLIFMDFNDMSSMFRCNETTCKCIGNNPMKGISVSDLKIHTIDPYNYSKINENDETQYERKDTGYGYIFNLNEKAKMRELLYKDKVLWYYGYKSKQEYPKSVFLNTYLKMIAVKFSNYHLVYMYLHKWRYICKSSSMTLSESDVKIYTKIGPEVKENDQESYELVKYPYGYALSYNIKTNANLVQLKFKNKTVWKHNPRKLGQNYPNNIYINRDMKMIILTSPKFIYVYVNLDKWRKVFESVDKDILQTSTEYSTDSSSSSSGTSDSETSDEDISETEQSSDSKPTTSQRFPAGYSTDSTPSSSDIGDSESSDEETYQVEPPRKKRYTRGKPRQVAVSRRESDTSVTEPTSNETKENKDEVLVKTERLERGHTKEYVLGIVIAVVLLILGAGLGFALYHTRKIKKSRNASSFSSEIDEITVF</sequence>
<accession>Q4N3K4</accession>
<dbReference type="InterPro" id="IPR007480">
    <property type="entry name" value="DUF529"/>
</dbReference>
<dbReference type="eggNOG" id="ENOG502TN32">
    <property type="taxonomic scope" value="Eukaryota"/>
</dbReference>
<evidence type="ECO:0000256" key="1">
    <source>
        <dbReference type="SAM" id="MobiDB-lite"/>
    </source>
</evidence>
<keyword evidence="2" id="KW-0472">Membrane</keyword>
<dbReference type="OMA" id="WRYICKS"/>
<dbReference type="GeneID" id="3501029"/>
<feature type="compositionally biased region" description="Low complexity" evidence="1">
    <location>
        <begin position="497"/>
        <end position="514"/>
    </location>
</feature>
<proteinExistence type="predicted"/>
<evidence type="ECO:0000313" key="4">
    <source>
        <dbReference type="Proteomes" id="UP000001949"/>
    </source>
</evidence>
<dbReference type="Proteomes" id="UP000001949">
    <property type="component" value="Unassembled WGS sequence"/>
</dbReference>
<name>Q4N3K4_THEPA</name>
<protein>
    <submittedName>
        <fullName evidence="3">Uncharacterized protein</fullName>
    </submittedName>
</protein>
<dbReference type="AlphaFoldDB" id="Q4N3K4"/>